<comment type="caution">
    <text evidence="1">The sequence shown here is derived from an EMBL/GenBank/DDBJ whole genome shotgun (WGS) entry which is preliminary data.</text>
</comment>
<accession>W1EXS6</accession>
<evidence type="ECO:0000313" key="2">
    <source>
        <dbReference type="Proteomes" id="UP000019199"/>
    </source>
</evidence>
<evidence type="ECO:0000313" key="1">
    <source>
        <dbReference type="EMBL" id="CDL26345.1"/>
    </source>
</evidence>
<sequence>MATLMEKDALFKRSQSVHRVFYQISLIIAQFRRIRIQAMLSSD</sequence>
<dbReference type="EMBL" id="CBWN010000055">
    <property type="protein sequence ID" value="CDL26345.1"/>
    <property type="molecule type" value="Genomic_DNA"/>
</dbReference>
<protein>
    <submittedName>
        <fullName evidence="1">Uncharacterized protein</fullName>
    </submittedName>
</protein>
<dbReference type="Proteomes" id="UP000019199">
    <property type="component" value="Unassembled WGS sequence"/>
</dbReference>
<reference evidence="1 2" key="1">
    <citation type="submission" date="2013-10" db="EMBL/GenBank/DDBJ databases">
        <title>Antibiotic resistance diversity of beta-lactamase producers in the General Hospital Vienna.</title>
        <authorList>
            <person name="Barisic I."/>
            <person name="Mitteregger D."/>
            <person name="Hirschl A.M."/>
            <person name="Noehammer C."/>
            <person name="Wiesinger-Mayr H."/>
        </authorList>
    </citation>
    <scope>NUCLEOTIDE SEQUENCE [LARGE SCALE GENOMIC DNA]</scope>
    <source>
        <strain evidence="1 2">ISC7</strain>
    </source>
</reference>
<proteinExistence type="predicted"/>
<dbReference type="AlphaFoldDB" id="W1EXS6"/>
<organism evidence="1 2">
    <name type="scientific">Escherichia coli ISC7</name>
    <dbReference type="NCBI Taxonomy" id="1432555"/>
    <lineage>
        <taxon>Bacteria</taxon>
        <taxon>Pseudomonadati</taxon>
        <taxon>Pseudomonadota</taxon>
        <taxon>Gammaproteobacteria</taxon>
        <taxon>Enterobacterales</taxon>
        <taxon>Enterobacteriaceae</taxon>
        <taxon>Escherichia</taxon>
    </lineage>
</organism>
<name>W1EXS6_ECOLX</name>